<keyword evidence="1" id="KW-0732">Signal</keyword>
<evidence type="ECO:0000313" key="2">
    <source>
        <dbReference type="EMBL" id="SEF50000.1"/>
    </source>
</evidence>
<accession>A0A1H5SHS6</accession>
<keyword evidence="3" id="KW-1185">Reference proteome</keyword>
<evidence type="ECO:0000256" key="1">
    <source>
        <dbReference type="SAM" id="SignalP"/>
    </source>
</evidence>
<dbReference type="EMBL" id="FNUT01000001">
    <property type="protein sequence ID" value="SEF50000.1"/>
    <property type="molecule type" value="Genomic_DNA"/>
</dbReference>
<gene>
    <name evidence="2" type="ORF">SAMN05421877_101265</name>
</gene>
<organism evidence="2 3">
    <name type="scientific">Sphingobacterium lactis</name>
    <dbReference type="NCBI Taxonomy" id="797291"/>
    <lineage>
        <taxon>Bacteria</taxon>
        <taxon>Pseudomonadati</taxon>
        <taxon>Bacteroidota</taxon>
        <taxon>Sphingobacteriia</taxon>
        <taxon>Sphingobacteriales</taxon>
        <taxon>Sphingobacteriaceae</taxon>
        <taxon>Sphingobacterium</taxon>
    </lineage>
</organism>
<proteinExistence type="predicted"/>
<reference evidence="3" key="1">
    <citation type="submission" date="2016-10" db="EMBL/GenBank/DDBJ databases">
        <authorList>
            <person name="Varghese N."/>
            <person name="Submissions S."/>
        </authorList>
    </citation>
    <scope>NUCLEOTIDE SEQUENCE [LARGE SCALE GENOMIC DNA]</scope>
    <source>
        <strain evidence="3">DSM 22361</strain>
    </source>
</reference>
<feature type="chain" id="PRO_5009284022" evidence="1">
    <location>
        <begin position="21"/>
        <end position="197"/>
    </location>
</feature>
<dbReference type="InterPro" id="IPR011250">
    <property type="entry name" value="OMP/PagP_B-barrel"/>
</dbReference>
<dbReference type="Proteomes" id="UP000236731">
    <property type="component" value="Unassembled WGS sequence"/>
</dbReference>
<name>A0A1H5SHS6_9SPHI</name>
<protein>
    <submittedName>
        <fullName evidence="2">Outer membrane protein beta-barrel domain-containing protein</fullName>
    </submittedName>
</protein>
<dbReference type="RefSeq" id="WP_103904923.1">
    <property type="nucleotide sequence ID" value="NZ_CP049246.1"/>
</dbReference>
<dbReference type="OrthoDB" id="711271at2"/>
<evidence type="ECO:0000313" key="3">
    <source>
        <dbReference type="Proteomes" id="UP000236731"/>
    </source>
</evidence>
<dbReference type="AlphaFoldDB" id="A0A1H5SHS6"/>
<sequence>MKRYIFLMVVLLSMSSTAFAQDRKFVNHTELGLLPYGFKTKESGFTVQTFNGYAISPKWTLGGTLGYDKLFVTHGEEVDVFSLSGGVRHTIIQPETTGLYAGLDVGYGFASFRDQVTDRKEEGGLRVAPQVGVKWKLGARGSFTLSLGYHYQKAGSETYQETVPLLPQLMTPGATHNYHATKSIHAHRASLKVGFGF</sequence>
<dbReference type="SUPFAM" id="SSF56925">
    <property type="entry name" value="OMPA-like"/>
    <property type="match status" value="1"/>
</dbReference>
<dbReference type="Gene3D" id="2.40.160.20">
    <property type="match status" value="1"/>
</dbReference>
<feature type="signal peptide" evidence="1">
    <location>
        <begin position="1"/>
        <end position="20"/>
    </location>
</feature>